<dbReference type="RefSeq" id="WP_218404851.1">
    <property type="nucleotide sequence ID" value="NZ_JAGSPC010000001.1"/>
</dbReference>
<evidence type="ECO:0000313" key="3">
    <source>
        <dbReference type="Proteomes" id="UP001138681"/>
    </source>
</evidence>
<comment type="caution">
    <text evidence="2">The sequence shown here is derived from an EMBL/GenBank/DDBJ whole genome shotgun (WGS) entry which is preliminary data.</text>
</comment>
<feature type="chain" id="PRO_5040894668" description="Lipoprotein" evidence="1">
    <location>
        <begin position="25"/>
        <end position="295"/>
    </location>
</feature>
<evidence type="ECO:0000313" key="2">
    <source>
        <dbReference type="EMBL" id="MBV7259648.1"/>
    </source>
</evidence>
<dbReference type="Proteomes" id="UP001138681">
    <property type="component" value="Unassembled WGS sequence"/>
</dbReference>
<dbReference type="AlphaFoldDB" id="A0A9X1F528"/>
<keyword evidence="3" id="KW-1185">Reference proteome</keyword>
<reference evidence="2" key="1">
    <citation type="submission" date="2021-04" db="EMBL/GenBank/DDBJ databases">
        <authorList>
            <person name="Pira H."/>
            <person name="Risdian C."/>
            <person name="Wink J."/>
        </authorList>
    </citation>
    <scope>NUCLEOTIDE SEQUENCE</scope>
    <source>
        <strain evidence="2">WH158</strain>
    </source>
</reference>
<feature type="signal peptide" evidence="1">
    <location>
        <begin position="1"/>
        <end position="24"/>
    </location>
</feature>
<gene>
    <name evidence="2" type="ORF">KCG46_08695</name>
</gene>
<evidence type="ECO:0008006" key="4">
    <source>
        <dbReference type="Google" id="ProtNLM"/>
    </source>
</evidence>
<accession>A0A9X1F528</accession>
<protein>
    <recommendedName>
        <fullName evidence="4">Lipoprotein</fullName>
    </recommendedName>
</protein>
<name>A0A9X1F528_9SPHN</name>
<proteinExistence type="predicted"/>
<organism evidence="2 3">
    <name type="scientific">Erythrobacter crassostreae</name>
    <dbReference type="NCBI Taxonomy" id="2828328"/>
    <lineage>
        <taxon>Bacteria</taxon>
        <taxon>Pseudomonadati</taxon>
        <taxon>Pseudomonadota</taxon>
        <taxon>Alphaproteobacteria</taxon>
        <taxon>Sphingomonadales</taxon>
        <taxon>Erythrobacteraceae</taxon>
        <taxon>Erythrobacter/Porphyrobacter group</taxon>
        <taxon>Erythrobacter</taxon>
    </lineage>
</organism>
<evidence type="ECO:0000256" key="1">
    <source>
        <dbReference type="SAM" id="SignalP"/>
    </source>
</evidence>
<dbReference type="PROSITE" id="PS51257">
    <property type="entry name" value="PROKAR_LIPOPROTEIN"/>
    <property type="match status" value="1"/>
</dbReference>
<keyword evidence="1" id="KW-0732">Signal</keyword>
<dbReference type="EMBL" id="JAGSPC010000001">
    <property type="protein sequence ID" value="MBV7259648.1"/>
    <property type="molecule type" value="Genomic_DNA"/>
</dbReference>
<sequence>MTKPTSLRMCAASLLAGLSLLLSGCFITPGKFTSELVLTDENEFTFTYEGEVFFLGLSQLAKMAAEEDAKFEAMCFDEDTGEDRECTQIEIDDQRANWEMGAEMRAIEAKREGEQMAAIMGDIDPTDPEAAEGLRQTLLRQNGWERVDIKGDGVFDVTYSVTGTLGHDFMFPIIEGMPPSNPFVQIIVRDEGVVRVNAPGFAAQNEDNPFGAMMGGMTGMAGLAVLNESKDDKADAMPDIPQLEGTFTIVTKGQMNIRANNTDEGPSPTPTGEALTWDITARTNAGPTALIAIGQ</sequence>